<evidence type="ECO:0000256" key="2">
    <source>
        <dbReference type="SAM" id="Phobius"/>
    </source>
</evidence>
<gene>
    <name evidence="4" type="ORF">EV356DRAFT_572442</name>
</gene>
<feature type="signal peptide" evidence="3">
    <location>
        <begin position="1"/>
        <end position="26"/>
    </location>
</feature>
<sequence>MSFLASSSSFLRAILCLLLIAIFTEAQNSEDGQGSGAVSSGQNAANAGSAGTDTSGVSMSTGSFVAIIVVVVVVAVLGIASATLFFVAKKRQWEIRKSLKRMSRRLTGRSDARTSQRQSRRQAVRMQSPQRGPRDLEKGTAPSKITSTFSADTPTTKSGWTTKVWSGKNTGRP</sequence>
<feature type="compositionally biased region" description="Polar residues" evidence="1">
    <location>
        <begin position="143"/>
        <end position="173"/>
    </location>
</feature>
<feature type="compositionally biased region" description="Low complexity" evidence="1">
    <location>
        <begin position="36"/>
        <end position="51"/>
    </location>
</feature>
<feature type="region of interest" description="Disordered" evidence="1">
    <location>
        <begin position="104"/>
        <end position="173"/>
    </location>
</feature>
<dbReference type="AlphaFoldDB" id="A0A6A6HP86"/>
<feature type="transmembrane region" description="Helical" evidence="2">
    <location>
        <begin position="64"/>
        <end position="88"/>
    </location>
</feature>
<keyword evidence="2" id="KW-1133">Transmembrane helix</keyword>
<evidence type="ECO:0000313" key="4">
    <source>
        <dbReference type="EMBL" id="KAF2239669.1"/>
    </source>
</evidence>
<dbReference type="OrthoDB" id="5425637at2759"/>
<organism evidence="4 5">
    <name type="scientific">Viridothelium virens</name>
    <name type="common">Speckled blister lichen</name>
    <name type="synonym">Trypethelium virens</name>
    <dbReference type="NCBI Taxonomy" id="1048519"/>
    <lineage>
        <taxon>Eukaryota</taxon>
        <taxon>Fungi</taxon>
        <taxon>Dikarya</taxon>
        <taxon>Ascomycota</taxon>
        <taxon>Pezizomycotina</taxon>
        <taxon>Dothideomycetes</taxon>
        <taxon>Dothideomycetes incertae sedis</taxon>
        <taxon>Trypetheliales</taxon>
        <taxon>Trypetheliaceae</taxon>
        <taxon>Viridothelium</taxon>
    </lineage>
</organism>
<evidence type="ECO:0000256" key="3">
    <source>
        <dbReference type="SAM" id="SignalP"/>
    </source>
</evidence>
<proteinExistence type="predicted"/>
<feature type="chain" id="PRO_5025339602" description="Transmembrane protein" evidence="3">
    <location>
        <begin position="27"/>
        <end position="173"/>
    </location>
</feature>
<dbReference type="Proteomes" id="UP000800092">
    <property type="component" value="Unassembled WGS sequence"/>
</dbReference>
<keyword evidence="3" id="KW-0732">Signal</keyword>
<reference evidence="4" key="1">
    <citation type="journal article" date="2020" name="Stud. Mycol.">
        <title>101 Dothideomycetes genomes: a test case for predicting lifestyles and emergence of pathogens.</title>
        <authorList>
            <person name="Haridas S."/>
            <person name="Albert R."/>
            <person name="Binder M."/>
            <person name="Bloem J."/>
            <person name="Labutti K."/>
            <person name="Salamov A."/>
            <person name="Andreopoulos B."/>
            <person name="Baker S."/>
            <person name="Barry K."/>
            <person name="Bills G."/>
            <person name="Bluhm B."/>
            <person name="Cannon C."/>
            <person name="Castanera R."/>
            <person name="Culley D."/>
            <person name="Daum C."/>
            <person name="Ezra D."/>
            <person name="Gonzalez J."/>
            <person name="Henrissat B."/>
            <person name="Kuo A."/>
            <person name="Liang C."/>
            <person name="Lipzen A."/>
            <person name="Lutzoni F."/>
            <person name="Magnuson J."/>
            <person name="Mondo S."/>
            <person name="Nolan M."/>
            <person name="Ohm R."/>
            <person name="Pangilinan J."/>
            <person name="Park H.-J."/>
            <person name="Ramirez L."/>
            <person name="Alfaro M."/>
            <person name="Sun H."/>
            <person name="Tritt A."/>
            <person name="Yoshinaga Y."/>
            <person name="Zwiers L.-H."/>
            <person name="Turgeon B."/>
            <person name="Goodwin S."/>
            <person name="Spatafora J."/>
            <person name="Crous P."/>
            <person name="Grigoriev I."/>
        </authorList>
    </citation>
    <scope>NUCLEOTIDE SEQUENCE</scope>
    <source>
        <strain evidence="4">Tuck. ex Michener</strain>
    </source>
</reference>
<evidence type="ECO:0000313" key="5">
    <source>
        <dbReference type="Proteomes" id="UP000800092"/>
    </source>
</evidence>
<evidence type="ECO:0008006" key="6">
    <source>
        <dbReference type="Google" id="ProtNLM"/>
    </source>
</evidence>
<evidence type="ECO:0000256" key="1">
    <source>
        <dbReference type="SAM" id="MobiDB-lite"/>
    </source>
</evidence>
<keyword evidence="2" id="KW-0812">Transmembrane</keyword>
<keyword evidence="2" id="KW-0472">Membrane</keyword>
<protein>
    <recommendedName>
        <fullName evidence="6">Transmembrane protein</fullName>
    </recommendedName>
</protein>
<accession>A0A6A6HP86</accession>
<keyword evidence="5" id="KW-1185">Reference proteome</keyword>
<dbReference type="EMBL" id="ML991772">
    <property type="protein sequence ID" value="KAF2239669.1"/>
    <property type="molecule type" value="Genomic_DNA"/>
</dbReference>
<name>A0A6A6HP86_VIRVR</name>
<feature type="region of interest" description="Disordered" evidence="1">
    <location>
        <begin position="32"/>
        <end position="53"/>
    </location>
</feature>